<feature type="domain" description="Palmitoyltransferase DHHC" evidence="13">
    <location>
        <begin position="132"/>
        <end position="252"/>
    </location>
</feature>
<dbReference type="Pfam" id="PF01529">
    <property type="entry name" value="DHHC"/>
    <property type="match status" value="1"/>
</dbReference>
<dbReference type="EC" id="2.3.1.225" evidence="11"/>
<accession>A0A9W4U5H6</accession>
<dbReference type="AlphaFoldDB" id="A0A9W4U5H6"/>
<keyword evidence="8 11" id="KW-0012">Acyltransferase</keyword>
<dbReference type="GO" id="GO:0005794">
    <property type="term" value="C:Golgi apparatus"/>
    <property type="evidence" value="ECO:0007669"/>
    <property type="project" value="TreeGrafter"/>
</dbReference>
<feature type="transmembrane region" description="Helical" evidence="11">
    <location>
        <begin position="23"/>
        <end position="52"/>
    </location>
</feature>
<dbReference type="PANTHER" id="PTHR22883">
    <property type="entry name" value="ZINC FINGER DHHC DOMAIN CONTAINING PROTEIN"/>
    <property type="match status" value="1"/>
</dbReference>
<evidence type="ECO:0000256" key="5">
    <source>
        <dbReference type="ARBA" id="ARBA00023136"/>
    </source>
</evidence>
<dbReference type="OrthoDB" id="331948at2759"/>
<evidence type="ECO:0000259" key="13">
    <source>
        <dbReference type="Pfam" id="PF01529"/>
    </source>
</evidence>
<comment type="subcellular location">
    <subcellularLocation>
        <location evidence="1">Membrane</location>
        <topology evidence="1">Multi-pass membrane protein</topology>
    </subcellularLocation>
</comment>
<dbReference type="GO" id="GO:0016020">
    <property type="term" value="C:membrane"/>
    <property type="evidence" value="ECO:0007669"/>
    <property type="project" value="UniProtKB-SubCell"/>
</dbReference>
<evidence type="ECO:0000256" key="3">
    <source>
        <dbReference type="ARBA" id="ARBA00022692"/>
    </source>
</evidence>
<keyword evidence="2 11" id="KW-0808">Transferase</keyword>
<feature type="transmembrane region" description="Helical" evidence="11">
    <location>
        <begin position="72"/>
        <end position="90"/>
    </location>
</feature>
<evidence type="ECO:0000256" key="9">
    <source>
        <dbReference type="ARBA" id="ARBA00038298"/>
    </source>
</evidence>
<dbReference type="Proteomes" id="UP001152607">
    <property type="component" value="Unassembled WGS sequence"/>
</dbReference>
<evidence type="ECO:0000256" key="7">
    <source>
        <dbReference type="ARBA" id="ARBA00023288"/>
    </source>
</evidence>
<organism evidence="14 15">
    <name type="scientific">Periconia digitata</name>
    <dbReference type="NCBI Taxonomy" id="1303443"/>
    <lineage>
        <taxon>Eukaryota</taxon>
        <taxon>Fungi</taxon>
        <taxon>Dikarya</taxon>
        <taxon>Ascomycota</taxon>
        <taxon>Pezizomycotina</taxon>
        <taxon>Dothideomycetes</taxon>
        <taxon>Pleosporomycetidae</taxon>
        <taxon>Pleosporales</taxon>
        <taxon>Massarineae</taxon>
        <taxon>Periconiaceae</taxon>
        <taxon>Periconia</taxon>
    </lineage>
</organism>
<feature type="transmembrane region" description="Helical" evidence="11">
    <location>
        <begin position="183"/>
        <end position="203"/>
    </location>
</feature>
<name>A0A9W4U5H6_9PLEO</name>
<evidence type="ECO:0000256" key="2">
    <source>
        <dbReference type="ARBA" id="ARBA00022679"/>
    </source>
</evidence>
<evidence type="ECO:0000256" key="4">
    <source>
        <dbReference type="ARBA" id="ARBA00022989"/>
    </source>
</evidence>
<evidence type="ECO:0000256" key="8">
    <source>
        <dbReference type="ARBA" id="ARBA00023315"/>
    </source>
</evidence>
<sequence length="390" mass="44941">MSSVSEKSTDSPHRELDQKVGRIFAVLMPILELGAIGFSTYVFVYLLCIQYLLAPSSTFQRDGISQRSSTGIALITLFFILLVIFLLAWMRLIQTIWTNSGVLPVGDLSVEKGDASARYFDKYAAYTCDYEGRPKWCDKCHNYKPDRAHHCRELNRCVQRMDHYCPWAGGIISETSHKYFIQFVFYGMLWTGYMLIPMAYFLAERIRLVGDKPSTWIAMVALSALFCMFTGSMFFMTTWNVTINYTTVETVQRGGVQNIAMLATRGHSLDRRHSRSSVRSSTRREGDGPNVLREFMREDGREYVVFQTQPFVNPWDLGNAKNMRSIMGDKVLDWFIPLKMSPCLKHDDPRGEFGWSVDITRMARDWEADNPGRRIQLLNHGRRRGSRSTR</sequence>
<evidence type="ECO:0000256" key="12">
    <source>
        <dbReference type="SAM" id="MobiDB-lite"/>
    </source>
</evidence>
<evidence type="ECO:0000256" key="10">
    <source>
        <dbReference type="ARBA" id="ARBA00048048"/>
    </source>
</evidence>
<evidence type="ECO:0000256" key="6">
    <source>
        <dbReference type="ARBA" id="ARBA00023139"/>
    </source>
</evidence>
<reference evidence="14" key="1">
    <citation type="submission" date="2023-01" db="EMBL/GenBank/DDBJ databases">
        <authorList>
            <person name="Van Ghelder C."/>
            <person name="Rancurel C."/>
        </authorList>
    </citation>
    <scope>NUCLEOTIDE SEQUENCE</scope>
    <source>
        <strain evidence="14">CNCM I-4278</strain>
    </source>
</reference>
<dbReference type="GO" id="GO:0019706">
    <property type="term" value="F:protein-cysteine S-palmitoyltransferase activity"/>
    <property type="evidence" value="ECO:0007669"/>
    <property type="project" value="UniProtKB-EC"/>
</dbReference>
<comment type="caution">
    <text evidence="14">The sequence shown here is derived from an EMBL/GenBank/DDBJ whole genome shotgun (WGS) entry which is preliminary data.</text>
</comment>
<keyword evidence="7" id="KW-0449">Lipoprotein</keyword>
<proteinExistence type="inferred from homology"/>
<evidence type="ECO:0000256" key="1">
    <source>
        <dbReference type="ARBA" id="ARBA00004141"/>
    </source>
</evidence>
<dbReference type="PROSITE" id="PS50216">
    <property type="entry name" value="DHHC"/>
    <property type="match status" value="1"/>
</dbReference>
<feature type="region of interest" description="Disordered" evidence="12">
    <location>
        <begin position="267"/>
        <end position="289"/>
    </location>
</feature>
<evidence type="ECO:0000256" key="11">
    <source>
        <dbReference type="RuleBase" id="RU079119"/>
    </source>
</evidence>
<evidence type="ECO:0000313" key="14">
    <source>
        <dbReference type="EMBL" id="CAI6300397.1"/>
    </source>
</evidence>
<evidence type="ECO:0000313" key="15">
    <source>
        <dbReference type="Proteomes" id="UP001152607"/>
    </source>
</evidence>
<feature type="transmembrane region" description="Helical" evidence="11">
    <location>
        <begin position="215"/>
        <end position="236"/>
    </location>
</feature>
<dbReference type="GO" id="GO:0006612">
    <property type="term" value="P:protein targeting to membrane"/>
    <property type="evidence" value="ECO:0007669"/>
    <property type="project" value="TreeGrafter"/>
</dbReference>
<dbReference type="EMBL" id="CAOQHR010000002">
    <property type="protein sequence ID" value="CAI6300397.1"/>
    <property type="molecule type" value="Genomic_DNA"/>
</dbReference>
<keyword evidence="5 11" id="KW-0472">Membrane</keyword>
<keyword evidence="6" id="KW-0564">Palmitate</keyword>
<keyword evidence="15" id="KW-1185">Reference proteome</keyword>
<dbReference type="InterPro" id="IPR039859">
    <property type="entry name" value="PFA4/ZDH16/20/ERF2-like"/>
</dbReference>
<keyword evidence="4 11" id="KW-1133">Transmembrane helix</keyword>
<protein>
    <recommendedName>
        <fullName evidence="11">Palmitoyltransferase</fullName>
        <ecNumber evidence="11">2.3.1.225</ecNumber>
    </recommendedName>
</protein>
<keyword evidence="3 11" id="KW-0812">Transmembrane</keyword>
<comment type="domain">
    <text evidence="11">The DHHC domain is required for palmitoyltransferase activity.</text>
</comment>
<comment type="catalytic activity">
    <reaction evidence="10 11">
        <text>L-cysteinyl-[protein] + hexadecanoyl-CoA = S-hexadecanoyl-L-cysteinyl-[protein] + CoA</text>
        <dbReference type="Rhea" id="RHEA:36683"/>
        <dbReference type="Rhea" id="RHEA-COMP:10131"/>
        <dbReference type="Rhea" id="RHEA-COMP:11032"/>
        <dbReference type="ChEBI" id="CHEBI:29950"/>
        <dbReference type="ChEBI" id="CHEBI:57287"/>
        <dbReference type="ChEBI" id="CHEBI:57379"/>
        <dbReference type="ChEBI" id="CHEBI:74151"/>
        <dbReference type="EC" id="2.3.1.225"/>
    </reaction>
</comment>
<dbReference type="InterPro" id="IPR001594">
    <property type="entry name" value="Palmitoyltrfase_DHHC"/>
</dbReference>
<comment type="similarity">
    <text evidence="9">Belongs to the DHHC palmitoyltransferase family. PFA5 subfamily.</text>
</comment>
<dbReference type="GO" id="GO:0005783">
    <property type="term" value="C:endoplasmic reticulum"/>
    <property type="evidence" value="ECO:0007669"/>
    <property type="project" value="TreeGrafter"/>
</dbReference>
<gene>
    <name evidence="14" type="ORF">PDIGIT_LOCUS2813</name>
</gene>
<dbReference type="PANTHER" id="PTHR22883:SF23">
    <property type="entry name" value="PALMITOYLTRANSFERASE ZDHHC6"/>
    <property type="match status" value="1"/>
</dbReference>